<dbReference type="EMBL" id="JABWDY010004663">
    <property type="protein sequence ID" value="KAF5205011.1"/>
    <property type="molecule type" value="Genomic_DNA"/>
</dbReference>
<sequence>MVFPTPGIPNTPIKPISPSFSASVIFFVVDSLDAKASKSPSNTISKLWVGFGSETISPKIFLSSKSAWIMRFFLWAFLPRLKRAQHQPLNQLLTSPASLLNCVASS</sequence>
<name>A0A7J6X5I4_THATH</name>
<protein>
    <submittedName>
        <fullName evidence="1">Uncharacterized protein</fullName>
    </submittedName>
</protein>
<dbReference type="AlphaFoldDB" id="A0A7J6X5I4"/>
<evidence type="ECO:0000313" key="2">
    <source>
        <dbReference type="Proteomes" id="UP000554482"/>
    </source>
</evidence>
<gene>
    <name evidence="1" type="ORF">FRX31_005411</name>
</gene>
<evidence type="ECO:0000313" key="1">
    <source>
        <dbReference type="EMBL" id="KAF5205011.1"/>
    </source>
</evidence>
<dbReference type="Proteomes" id="UP000554482">
    <property type="component" value="Unassembled WGS sequence"/>
</dbReference>
<accession>A0A7J6X5I4</accession>
<reference evidence="1 2" key="1">
    <citation type="submission" date="2020-06" db="EMBL/GenBank/DDBJ databases">
        <title>Transcriptomic and genomic resources for Thalictrum thalictroides and T. hernandezii: Facilitating candidate gene discovery in an emerging model plant lineage.</title>
        <authorList>
            <person name="Arias T."/>
            <person name="Riano-Pachon D.M."/>
            <person name="Di Stilio V.S."/>
        </authorList>
    </citation>
    <scope>NUCLEOTIDE SEQUENCE [LARGE SCALE GENOMIC DNA]</scope>
    <source>
        <strain evidence="2">cv. WT478/WT964</strain>
        <tissue evidence="1">Leaves</tissue>
    </source>
</reference>
<organism evidence="1 2">
    <name type="scientific">Thalictrum thalictroides</name>
    <name type="common">Rue-anemone</name>
    <name type="synonym">Anemone thalictroides</name>
    <dbReference type="NCBI Taxonomy" id="46969"/>
    <lineage>
        <taxon>Eukaryota</taxon>
        <taxon>Viridiplantae</taxon>
        <taxon>Streptophyta</taxon>
        <taxon>Embryophyta</taxon>
        <taxon>Tracheophyta</taxon>
        <taxon>Spermatophyta</taxon>
        <taxon>Magnoliopsida</taxon>
        <taxon>Ranunculales</taxon>
        <taxon>Ranunculaceae</taxon>
        <taxon>Thalictroideae</taxon>
        <taxon>Thalictrum</taxon>
    </lineage>
</organism>
<proteinExistence type="predicted"/>
<keyword evidence="2" id="KW-1185">Reference proteome</keyword>
<comment type="caution">
    <text evidence="1">The sequence shown here is derived from an EMBL/GenBank/DDBJ whole genome shotgun (WGS) entry which is preliminary data.</text>
</comment>